<gene>
    <name evidence="2" type="ORF">ACFPFU_16030</name>
</gene>
<keyword evidence="1" id="KW-0732">Signal</keyword>
<protein>
    <submittedName>
        <fullName evidence="2">FG-GAP repeat domain-containing protein</fullName>
    </submittedName>
</protein>
<dbReference type="EMBL" id="JBHSJJ010000009">
    <property type="protein sequence ID" value="MFC4873209.1"/>
    <property type="molecule type" value="Genomic_DNA"/>
</dbReference>
<sequence length="414" mass="46581">MAGILMHCTESKSEDDQEQIKPVEIPDVSWEHVSTTTGDLDEPNSGNQQTATLVCDIDMDGVNDFFITERTKGPSVLLYRRTDEGWDRYIVEDTPLTIEAGSAFHDIDGDGDLDIVFGGDGRSNEIWWWENPYPDFDPTTPWKRRNIKKSGANKHHDQIFADVTGNGKMELVFWNQGDRKLFVAPVPDHVKTVDVWEIHEIYAYPEIYTPQKGRYPGWKRPNEHEGLAIEDMDGDGKMDIVGGGRWFKHIDGYNFEVHVIDEGYAFTRSVAGQFVPGGRPEVMLSAGDGAAPLVFYQWENGEWSEKVLIDTLYDGHSINKVDFNGDGHLDLFIAEMNLGNHPDKPKARILLGDGKGNFEIHELLEGFGMHESLMIDLDGDGDLDILGKPYTWKAPRLDIWLNNGTGKRRSLGGG</sequence>
<evidence type="ECO:0000256" key="1">
    <source>
        <dbReference type="ARBA" id="ARBA00022729"/>
    </source>
</evidence>
<comment type="caution">
    <text evidence="2">The sequence shown here is derived from an EMBL/GenBank/DDBJ whole genome shotgun (WGS) entry which is preliminary data.</text>
</comment>
<dbReference type="InterPro" id="IPR013517">
    <property type="entry name" value="FG-GAP"/>
</dbReference>
<dbReference type="Pfam" id="PF13517">
    <property type="entry name" value="FG-GAP_3"/>
    <property type="match status" value="2"/>
</dbReference>
<dbReference type="RefSeq" id="WP_377065837.1">
    <property type="nucleotide sequence ID" value="NZ_JBHSJJ010000009.1"/>
</dbReference>
<proteinExistence type="predicted"/>
<evidence type="ECO:0000313" key="3">
    <source>
        <dbReference type="Proteomes" id="UP001595818"/>
    </source>
</evidence>
<name>A0ABV9T3C3_9BACT</name>
<dbReference type="PANTHER" id="PTHR46580">
    <property type="entry name" value="SENSOR KINASE-RELATED"/>
    <property type="match status" value="1"/>
</dbReference>
<reference evidence="3" key="1">
    <citation type="journal article" date="2019" name="Int. J. Syst. Evol. Microbiol.">
        <title>The Global Catalogue of Microorganisms (GCM) 10K type strain sequencing project: providing services to taxonomists for standard genome sequencing and annotation.</title>
        <authorList>
            <consortium name="The Broad Institute Genomics Platform"/>
            <consortium name="The Broad Institute Genome Sequencing Center for Infectious Disease"/>
            <person name="Wu L."/>
            <person name="Ma J."/>
        </authorList>
    </citation>
    <scope>NUCLEOTIDE SEQUENCE [LARGE SCALE GENOMIC DNA]</scope>
    <source>
        <strain evidence="3">CGMCC 4.7466</strain>
    </source>
</reference>
<keyword evidence="3" id="KW-1185">Reference proteome</keyword>
<accession>A0ABV9T3C3</accession>
<dbReference type="InterPro" id="IPR028994">
    <property type="entry name" value="Integrin_alpha_N"/>
</dbReference>
<dbReference type="PANTHER" id="PTHR46580:SF4">
    <property type="entry name" value="ATP_GTP-BINDING PROTEIN"/>
    <property type="match status" value="1"/>
</dbReference>
<dbReference type="Gene3D" id="2.130.10.130">
    <property type="entry name" value="Integrin alpha, N-terminal"/>
    <property type="match status" value="1"/>
</dbReference>
<evidence type="ECO:0000313" key="2">
    <source>
        <dbReference type="EMBL" id="MFC4873209.1"/>
    </source>
</evidence>
<dbReference type="SUPFAM" id="SSF69318">
    <property type="entry name" value="Integrin alpha N-terminal domain"/>
    <property type="match status" value="1"/>
</dbReference>
<organism evidence="2 3">
    <name type="scientific">Negadavirga shengliensis</name>
    <dbReference type="NCBI Taxonomy" id="1389218"/>
    <lineage>
        <taxon>Bacteria</taxon>
        <taxon>Pseudomonadati</taxon>
        <taxon>Bacteroidota</taxon>
        <taxon>Cytophagia</taxon>
        <taxon>Cytophagales</taxon>
        <taxon>Cyclobacteriaceae</taxon>
        <taxon>Negadavirga</taxon>
    </lineage>
</organism>
<dbReference type="Proteomes" id="UP001595818">
    <property type="component" value="Unassembled WGS sequence"/>
</dbReference>